<organism evidence="2 3">
    <name type="scientific">Catellatospora methionotrophica</name>
    <dbReference type="NCBI Taxonomy" id="121620"/>
    <lineage>
        <taxon>Bacteria</taxon>
        <taxon>Bacillati</taxon>
        <taxon>Actinomycetota</taxon>
        <taxon>Actinomycetes</taxon>
        <taxon>Micromonosporales</taxon>
        <taxon>Micromonosporaceae</taxon>
        <taxon>Catellatospora</taxon>
    </lineage>
</organism>
<proteinExistence type="predicted"/>
<feature type="chain" id="PRO_5035265523" evidence="1">
    <location>
        <begin position="35"/>
        <end position="275"/>
    </location>
</feature>
<comment type="caution">
    <text evidence="2">The sequence shown here is derived from an EMBL/GenBank/DDBJ whole genome shotgun (WGS) entry which is preliminary data.</text>
</comment>
<keyword evidence="1" id="KW-0732">Signal</keyword>
<evidence type="ECO:0000313" key="2">
    <source>
        <dbReference type="EMBL" id="GIG14891.1"/>
    </source>
</evidence>
<protein>
    <submittedName>
        <fullName evidence="2">Uncharacterized protein</fullName>
    </submittedName>
</protein>
<dbReference type="EMBL" id="BONJ01000017">
    <property type="protein sequence ID" value="GIG14891.1"/>
    <property type="molecule type" value="Genomic_DNA"/>
</dbReference>
<dbReference type="RefSeq" id="WP_166378481.1">
    <property type="nucleotide sequence ID" value="NZ_BAAATT010000007.1"/>
</dbReference>
<evidence type="ECO:0000313" key="3">
    <source>
        <dbReference type="Proteomes" id="UP000660339"/>
    </source>
</evidence>
<dbReference type="Proteomes" id="UP000660339">
    <property type="component" value="Unassembled WGS sequence"/>
</dbReference>
<keyword evidence="3" id="KW-1185">Reference proteome</keyword>
<accession>A0A8J3PH13</accession>
<reference evidence="2" key="1">
    <citation type="submission" date="2021-01" db="EMBL/GenBank/DDBJ databases">
        <title>Whole genome shotgun sequence of Catellatospora methionotrophica NBRC 14553.</title>
        <authorList>
            <person name="Komaki H."/>
            <person name="Tamura T."/>
        </authorList>
    </citation>
    <scope>NUCLEOTIDE SEQUENCE</scope>
    <source>
        <strain evidence="2">NBRC 14553</strain>
    </source>
</reference>
<sequence length="275" mass="29935">MSARPRTTRFRRLLLAVTVALTSAPFLVAAPAQALPSGAGWGASWDYYTGTSYQYSATLPGVKLTGYGTDSGGDRTTLGTIQDTADDGMCARALIYADGVGYLADVKACGNGVTKTYAYQQHFDGKLLVVIQHSYPQSTSYEESLHLWIPSSKNDPTLRSVGTGMRWKYLTGSTYEYAIKRPGVELDGDGQHLPGDLRSALSSLDPTGAMTCAKVHVSTWNNWLDGDACLNEIDTVMGWSWEGWIDIEVCSRPMLGQVGQPVIWRCIDMLIPAPY</sequence>
<evidence type="ECO:0000256" key="1">
    <source>
        <dbReference type="SAM" id="SignalP"/>
    </source>
</evidence>
<feature type="signal peptide" evidence="1">
    <location>
        <begin position="1"/>
        <end position="34"/>
    </location>
</feature>
<name>A0A8J3PH13_9ACTN</name>
<dbReference type="AlphaFoldDB" id="A0A8J3PH13"/>
<gene>
    <name evidence="2" type="ORF">Cme02nite_32230</name>
</gene>